<evidence type="ECO:0000256" key="4">
    <source>
        <dbReference type="ARBA" id="ARBA00023145"/>
    </source>
</evidence>
<keyword evidence="8" id="KW-1185">Reference proteome</keyword>
<dbReference type="PRINTS" id="PR01210">
    <property type="entry name" value="GGTRANSPTASE"/>
</dbReference>
<evidence type="ECO:0000256" key="2">
    <source>
        <dbReference type="ARBA" id="ARBA00022679"/>
    </source>
</evidence>
<protein>
    <submittedName>
        <fullName evidence="7">Gamma-glutamyltranspeptidase / glutathione hydrolase</fullName>
    </submittedName>
</protein>
<dbReference type="Proteomes" id="UP000198778">
    <property type="component" value="Unassembled WGS sequence"/>
</dbReference>
<organism evidence="7 8">
    <name type="scientific">Alkalicoccus daliensis</name>
    <dbReference type="NCBI Taxonomy" id="745820"/>
    <lineage>
        <taxon>Bacteria</taxon>
        <taxon>Bacillati</taxon>
        <taxon>Bacillota</taxon>
        <taxon>Bacilli</taxon>
        <taxon>Bacillales</taxon>
        <taxon>Bacillaceae</taxon>
        <taxon>Alkalicoccus</taxon>
    </lineage>
</organism>
<keyword evidence="2" id="KW-0808">Transferase</keyword>
<feature type="compositionally biased region" description="Low complexity" evidence="5">
    <location>
        <begin position="59"/>
        <end position="71"/>
    </location>
</feature>
<dbReference type="GO" id="GO:0016787">
    <property type="term" value="F:hydrolase activity"/>
    <property type="evidence" value="ECO:0007669"/>
    <property type="project" value="UniProtKB-KW"/>
</dbReference>
<dbReference type="InterPro" id="IPR043138">
    <property type="entry name" value="GGT_lsub"/>
</dbReference>
<dbReference type="AlphaFoldDB" id="A0A1H0I186"/>
<keyword evidence="6" id="KW-0472">Membrane</keyword>
<dbReference type="PANTHER" id="PTHR43199">
    <property type="entry name" value="GLUTATHIONE HYDROLASE"/>
    <property type="match status" value="1"/>
</dbReference>
<feature type="region of interest" description="Disordered" evidence="5">
    <location>
        <begin position="52"/>
        <end position="77"/>
    </location>
</feature>
<evidence type="ECO:0000313" key="7">
    <source>
        <dbReference type="EMBL" id="SDO25227.1"/>
    </source>
</evidence>
<proteinExistence type="inferred from homology"/>
<accession>A0A1H0I186</accession>
<dbReference type="OrthoDB" id="9781342at2"/>
<dbReference type="Gene3D" id="1.10.246.130">
    <property type="match status" value="1"/>
</dbReference>
<comment type="similarity">
    <text evidence="1">Belongs to the gamma-glutamyltransferase family.</text>
</comment>
<dbReference type="Pfam" id="PF01019">
    <property type="entry name" value="G_glu_transpept"/>
    <property type="match status" value="1"/>
</dbReference>
<dbReference type="InterPro" id="IPR043137">
    <property type="entry name" value="GGT_ssub_C"/>
</dbReference>
<dbReference type="PANTHER" id="PTHR43199:SF1">
    <property type="entry name" value="GLUTATHIONE HYDROLASE PROENZYME"/>
    <property type="match status" value="1"/>
</dbReference>
<dbReference type="EMBL" id="FNIL01000009">
    <property type="protein sequence ID" value="SDO25227.1"/>
    <property type="molecule type" value="Genomic_DNA"/>
</dbReference>
<dbReference type="InterPro" id="IPR051792">
    <property type="entry name" value="GGT_bact"/>
</dbReference>
<dbReference type="Gene3D" id="3.60.20.40">
    <property type="match status" value="1"/>
</dbReference>
<evidence type="ECO:0000256" key="3">
    <source>
        <dbReference type="ARBA" id="ARBA00022801"/>
    </source>
</evidence>
<feature type="transmembrane region" description="Helical" evidence="6">
    <location>
        <begin position="12"/>
        <end position="29"/>
    </location>
</feature>
<evidence type="ECO:0000313" key="8">
    <source>
        <dbReference type="Proteomes" id="UP000198778"/>
    </source>
</evidence>
<reference evidence="8" key="1">
    <citation type="submission" date="2016-10" db="EMBL/GenBank/DDBJ databases">
        <authorList>
            <person name="Varghese N."/>
            <person name="Submissions S."/>
        </authorList>
    </citation>
    <scope>NUCLEOTIDE SEQUENCE [LARGE SCALE GENOMIC DNA]</scope>
    <source>
        <strain evidence="8">CGMCC 1.10369</strain>
    </source>
</reference>
<evidence type="ECO:0000256" key="1">
    <source>
        <dbReference type="ARBA" id="ARBA00009381"/>
    </source>
</evidence>
<keyword evidence="6" id="KW-1133">Transmembrane helix</keyword>
<keyword evidence="4" id="KW-0865">Zymogen</keyword>
<dbReference type="STRING" id="745820.SAMN04488053_109134"/>
<evidence type="ECO:0000256" key="5">
    <source>
        <dbReference type="SAM" id="MobiDB-lite"/>
    </source>
</evidence>
<dbReference type="RefSeq" id="WP_090843494.1">
    <property type="nucleotide sequence ID" value="NZ_FNIL01000009.1"/>
</dbReference>
<keyword evidence="3 7" id="KW-0378">Hydrolase</keyword>
<keyword evidence="6" id="KW-0812">Transmembrane</keyword>
<dbReference type="InterPro" id="IPR029055">
    <property type="entry name" value="Ntn_hydrolases_N"/>
</dbReference>
<evidence type="ECO:0000256" key="6">
    <source>
        <dbReference type="SAM" id="Phobius"/>
    </source>
</evidence>
<sequence>MNYKPYLKWTHISAAVIFVGLIAWNFYFAEEFDPYREPYSGADFQDRQVDTVEVDPSEENTGGNDGNNAGNEESDPSINVYGVSSIHPLAADVGMEIMENGGNAVDAAVAISFMLGVVEPYGSGIGGGGLMMVHDPEDGALSYDYREAAAASGAWPERGVAVPGLVKGMESAHEDYGTLSWEELLEPAVTTAREGFQVGQIFNETTGNAARRLELTDQERELFFPGGQTLEVNETLVQEELADTLELIQSQGAAGFYEGPVAEALTSEVGYGQQFTEEDLASYQSYVRDTVSADIGELTVHGGPSPSSGAVTVQVLQMADRLESDGLMEMTMEELTNNPEHEHLYMHLVNEMTKVAYESRLDTLGDPEFEDISHEELTSDDYIAGLMENISFDQVNDSEIDLFDSPAETADARHTTHFVIVDQEGRMVSATHSLGEFYGSGWYTNGFFLNNQLTNFSDNEESPNYYEAGKRPRTFVSPMIFEENDRAVLGLGSPGGRRIPAMVLQTYLRYQYGLNDNNEEMTLQEAIEYPRFYNEDDVIYVEDDDFDPEAGEQLRQMRYSVVVHTSPLFYGGIQGLGLVTDEEGNVSSMYGGGDPRRNGAWQIETAD</sequence>
<dbReference type="SUPFAM" id="SSF56235">
    <property type="entry name" value="N-terminal nucleophile aminohydrolases (Ntn hydrolases)"/>
    <property type="match status" value="1"/>
</dbReference>
<dbReference type="GO" id="GO:0016740">
    <property type="term" value="F:transferase activity"/>
    <property type="evidence" value="ECO:0007669"/>
    <property type="project" value="UniProtKB-KW"/>
</dbReference>
<name>A0A1H0I186_9BACI</name>
<gene>
    <name evidence="7" type="ORF">SAMN04488053_109134</name>
</gene>